<name>A0A6S7GNT6_PARCT</name>
<dbReference type="AlphaFoldDB" id="A0A6S7GNT6"/>
<reference evidence="1" key="1">
    <citation type="submission" date="2020-04" db="EMBL/GenBank/DDBJ databases">
        <authorList>
            <person name="Alioto T."/>
            <person name="Alioto T."/>
            <person name="Gomez Garrido J."/>
        </authorList>
    </citation>
    <scope>NUCLEOTIDE SEQUENCE</scope>
    <source>
        <strain evidence="1">A484AB</strain>
    </source>
</reference>
<sequence length="111" mass="12453">MKLAHIAEIAQRQQISDQRYYPHMPQIDITVEGVRRLLSSLKPYKAAGPDSLHPRVLKELSTIIAPALCKIFRTSLQTGVVPSDWKLALLIPILKKGSKQLPANYRPISLT</sequence>
<evidence type="ECO:0000313" key="1">
    <source>
        <dbReference type="EMBL" id="CAB3993333.1"/>
    </source>
</evidence>
<dbReference type="PANTHER" id="PTHR33395">
    <property type="entry name" value="TRANSCRIPTASE, PUTATIVE-RELATED-RELATED"/>
    <property type="match status" value="1"/>
</dbReference>
<evidence type="ECO:0000313" key="2">
    <source>
        <dbReference type="Proteomes" id="UP001152795"/>
    </source>
</evidence>
<accession>A0A6S7GNT6</accession>
<protein>
    <submittedName>
        <fullName evidence="1">Uncharacterized protein</fullName>
    </submittedName>
</protein>
<comment type="caution">
    <text evidence="1">The sequence shown here is derived from an EMBL/GenBank/DDBJ whole genome shotgun (WGS) entry which is preliminary data.</text>
</comment>
<dbReference type="Proteomes" id="UP001152795">
    <property type="component" value="Unassembled WGS sequence"/>
</dbReference>
<organism evidence="1 2">
    <name type="scientific">Paramuricea clavata</name>
    <name type="common">Red gorgonian</name>
    <name type="synonym">Violescent sea-whip</name>
    <dbReference type="NCBI Taxonomy" id="317549"/>
    <lineage>
        <taxon>Eukaryota</taxon>
        <taxon>Metazoa</taxon>
        <taxon>Cnidaria</taxon>
        <taxon>Anthozoa</taxon>
        <taxon>Octocorallia</taxon>
        <taxon>Malacalcyonacea</taxon>
        <taxon>Plexauridae</taxon>
        <taxon>Paramuricea</taxon>
    </lineage>
</organism>
<dbReference type="EMBL" id="CACRXK020002240">
    <property type="protein sequence ID" value="CAB3993333.1"/>
    <property type="molecule type" value="Genomic_DNA"/>
</dbReference>
<dbReference type="PANTHER" id="PTHR33395:SF22">
    <property type="entry name" value="REVERSE TRANSCRIPTASE DOMAIN-CONTAINING PROTEIN"/>
    <property type="match status" value="1"/>
</dbReference>
<dbReference type="GO" id="GO:0031012">
    <property type="term" value="C:extracellular matrix"/>
    <property type="evidence" value="ECO:0007669"/>
    <property type="project" value="TreeGrafter"/>
</dbReference>
<gene>
    <name evidence="1" type="ORF">PACLA_8A079982</name>
</gene>
<feature type="non-terminal residue" evidence="1">
    <location>
        <position position="111"/>
    </location>
</feature>
<dbReference type="OrthoDB" id="416454at2759"/>
<proteinExistence type="predicted"/>
<keyword evidence="2" id="KW-1185">Reference proteome</keyword>